<dbReference type="AlphaFoldDB" id="A0A7V5VF64"/>
<name>A0A7V5VF64_CALAY</name>
<reference evidence="1" key="1">
    <citation type="journal article" date="2020" name="mSystems">
        <title>Genome- and Community-Level Interaction Insights into Carbon Utilization and Element Cycling Functions of Hydrothermarchaeota in Hydrothermal Sediment.</title>
        <authorList>
            <person name="Zhou Z."/>
            <person name="Liu Y."/>
            <person name="Xu W."/>
            <person name="Pan J."/>
            <person name="Luo Z.H."/>
            <person name="Li M."/>
        </authorList>
    </citation>
    <scope>NUCLEOTIDE SEQUENCE [LARGE SCALE GENOMIC DNA]</scope>
    <source>
        <strain evidence="1">HyVt-460</strain>
    </source>
</reference>
<evidence type="ECO:0008006" key="2">
    <source>
        <dbReference type="Google" id="ProtNLM"/>
    </source>
</evidence>
<sequence>MNVKKIRYRFLFIALAAVLFSCGEKSDMEILARVDDKVITVEEFLNRAELTPRPAYCKTGSDKDKNIILNTLIVEKLLAREGLSQSALRDQKLFRAFIKGRKEQYMREELFRQMSVSEKDIDSLELRRAYERSAFVYEVNFIIQNEEQAERLSSALKKQAPARGKVMERFYMDFKPGKHSVRYKDPEYPALHHALYDSIWKKGDIVGPVRMREGKYMTMEITRVLFEPPMSETERLDRKRRVLERLAESRTNANWNAYTADLMKGITVTFNPEVTVKVAGLWSRNFKTSVMKEKGGERTKNIGRFVREIEALGQMPMMTVAGKVWKVADFSESLLSHPLVFRKGDLSPDEFLHQFKLAVIDLIRDDYITRDAYRKGLEKLVRVRQRTAMWEDAYLSLEYRSRLFREIKDKALDGGRDFHAGMDRIIKKLLEKYRSRIEVNRDLLRGLSITNTDVITGQQFVPYTQIVPPFPILTREGSLLYGKDM</sequence>
<dbReference type="PROSITE" id="PS51257">
    <property type="entry name" value="PROKAR_LIPOPROTEIN"/>
    <property type="match status" value="1"/>
</dbReference>
<dbReference type="EMBL" id="DRLI01000254">
    <property type="protein sequence ID" value="HHM02674.1"/>
    <property type="molecule type" value="Genomic_DNA"/>
</dbReference>
<dbReference type="Proteomes" id="UP000885771">
    <property type="component" value="Unassembled WGS sequence"/>
</dbReference>
<organism evidence="1">
    <name type="scientific">Caldithrix abyssi</name>
    <dbReference type="NCBI Taxonomy" id="187145"/>
    <lineage>
        <taxon>Bacteria</taxon>
        <taxon>Pseudomonadati</taxon>
        <taxon>Calditrichota</taxon>
        <taxon>Calditrichia</taxon>
        <taxon>Calditrichales</taxon>
        <taxon>Calditrichaceae</taxon>
        <taxon>Caldithrix</taxon>
    </lineage>
</organism>
<comment type="caution">
    <text evidence="1">The sequence shown here is derived from an EMBL/GenBank/DDBJ whole genome shotgun (WGS) entry which is preliminary data.</text>
</comment>
<evidence type="ECO:0000313" key="1">
    <source>
        <dbReference type="EMBL" id="HHM02674.1"/>
    </source>
</evidence>
<gene>
    <name evidence="1" type="ORF">ENJ15_06635</name>
</gene>
<proteinExistence type="predicted"/>
<accession>A0A7V5VF64</accession>
<protein>
    <recommendedName>
        <fullName evidence="2">PpiC domain-containing protein</fullName>
    </recommendedName>
</protein>